<keyword evidence="5 7" id="KW-0067">ATP-binding</keyword>
<dbReference type="InterPro" id="IPR022463">
    <property type="entry name" value="1-PFruKinase"/>
</dbReference>
<dbReference type="UniPathway" id="UPA00704">
    <property type="reaction ID" value="UER00715"/>
</dbReference>
<dbReference type="Pfam" id="PF00294">
    <property type="entry name" value="PfkB"/>
    <property type="match status" value="1"/>
</dbReference>
<dbReference type="RefSeq" id="WP_095115495.1">
    <property type="nucleotide sequence ID" value="NZ_BMCB01000003.1"/>
</dbReference>
<dbReference type="Proteomes" id="UP000243706">
    <property type="component" value="Chromosome 1"/>
</dbReference>
<dbReference type="GO" id="GO:0016052">
    <property type="term" value="P:carbohydrate catabolic process"/>
    <property type="evidence" value="ECO:0007669"/>
    <property type="project" value="UniProtKB-ARBA"/>
</dbReference>
<keyword evidence="7" id="KW-0423">Lactose metabolism</keyword>
<reference evidence="10" key="4">
    <citation type="submission" date="2024-05" db="EMBL/GenBank/DDBJ databases">
        <authorList>
            <person name="Sun Q."/>
            <person name="Sedlacek I."/>
        </authorList>
    </citation>
    <scope>NUCLEOTIDE SEQUENCE</scope>
    <source>
        <strain evidence="10">CCM 4175</strain>
    </source>
</reference>
<dbReference type="FunFam" id="3.40.1190.20:FF:000001">
    <property type="entry name" value="Phosphofructokinase"/>
    <property type="match status" value="1"/>
</dbReference>
<comment type="catalytic activity">
    <reaction evidence="7">
        <text>D-tagatofuranose 6-phosphate + ATP = D-tagatofuranose 1,6-bisphosphate + ADP + H(+)</text>
        <dbReference type="Rhea" id="RHEA:12420"/>
        <dbReference type="ChEBI" id="CHEBI:15378"/>
        <dbReference type="ChEBI" id="CHEBI:30616"/>
        <dbReference type="ChEBI" id="CHEBI:58694"/>
        <dbReference type="ChEBI" id="CHEBI:58695"/>
        <dbReference type="ChEBI" id="CHEBI:456216"/>
        <dbReference type="EC" id="2.7.1.144"/>
    </reaction>
</comment>
<comment type="function">
    <text evidence="8">Catalyzes the ATP-dependent phosphorylation of fructose-l-phosphate to fructose-l,6-bisphosphate.</text>
</comment>
<dbReference type="GO" id="GO:0044281">
    <property type="term" value="P:small molecule metabolic process"/>
    <property type="evidence" value="ECO:0007669"/>
    <property type="project" value="UniProtKB-ARBA"/>
</dbReference>
<dbReference type="CDD" id="cd01164">
    <property type="entry name" value="FruK_PfkB_like"/>
    <property type="match status" value="1"/>
</dbReference>
<dbReference type="PANTHER" id="PTHR46566">
    <property type="entry name" value="1-PHOSPHOFRUCTOKINASE-RELATED"/>
    <property type="match status" value="1"/>
</dbReference>
<comment type="catalytic activity">
    <reaction evidence="6 8">
        <text>beta-D-fructose 1-phosphate + ATP = beta-D-fructose 1,6-bisphosphate + ADP + H(+)</text>
        <dbReference type="Rhea" id="RHEA:14213"/>
        <dbReference type="ChEBI" id="CHEBI:15378"/>
        <dbReference type="ChEBI" id="CHEBI:30616"/>
        <dbReference type="ChEBI" id="CHEBI:32966"/>
        <dbReference type="ChEBI" id="CHEBI:138881"/>
        <dbReference type="ChEBI" id="CHEBI:456216"/>
        <dbReference type="EC" id="2.7.1.56"/>
    </reaction>
</comment>
<keyword evidence="2 7" id="KW-0808">Transferase</keyword>
<comment type="pathway">
    <text evidence="7">Carbohydrate metabolism; D-tagatose 6-phosphate degradation; D-glyceraldehyde 3-phosphate and glycerone phosphate from D-tagatose 6-phosphate: step 1/2.</text>
</comment>
<evidence type="ECO:0000313" key="13">
    <source>
        <dbReference type="Proteomes" id="UP000652995"/>
    </source>
</evidence>
<dbReference type="GO" id="GO:0005988">
    <property type="term" value="P:lactose metabolic process"/>
    <property type="evidence" value="ECO:0007669"/>
    <property type="project" value="UniProtKB-KW"/>
</dbReference>
<comment type="similarity">
    <text evidence="1">Belongs to the carbohydrate kinase pfkB family.</text>
</comment>
<dbReference type="InterPro" id="IPR002173">
    <property type="entry name" value="Carboh/pur_kinase_PfkB_CS"/>
</dbReference>
<keyword evidence="13" id="KW-1185">Reference proteome</keyword>
<dbReference type="GO" id="GO:0008662">
    <property type="term" value="F:1-phosphofructokinase activity"/>
    <property type="evidence" value="ECO:0007669"/>
    <property type="project" value="UniProtKB-UniRule"/>
</dbReference>
<name>A0A240BWA5_9STAP</name>
<evidence type="ECO:0000256" key="5">
    <source>
        <dbReference type="ARBA" id="ARBA00022840"/>
    </source>
</evidence>
<dbReference type="PANTHER" id="PTHR46566:SF1">
    <property type="entry name" value="1-PHOSPHOFRUCTOKINASE"/>
    <property type="match status" value="1"/>
</dbReference>
<dbReference type="InterPro" id="IPR029056">
    <property type="entry name" value="Ribokinase-like"/>
</dbReference>
<reference evidence="10" key="1">
    <citation type="journal article" date="2014" name="Int. J. Syst. Evol. Microbiol.">
        <title>Complete genome of a new Firmicutes species belonging to the dominant human colonic microbiota ('Ruminococcus bicirculans') reveals two chromosomes and a selective capacity to utilize plant glucans.</title>
        <authorList>
            <consortium name="NISC Comparative Sequencing Program"/>
            <person name="Wegmann U."/>
            <person name="Louis P."/>
            <person name="Goesmann A."/>
            <person name="Henrissat B."/>
            <person name="Duncan S.H."/>
            <person name="Flint H.J."/>
        </authorList>
    </citation>
    <scope>NUCLEOTIDE SEQUENCE</scope>
    <source>
        <strain evidence="10">CCM 4175</strain>
    </source>
</reference>
<reference evidence="13" key="3">
    <citation type="journal article" date="2019" name="Int. J. Syst. Evol. Microbiol.">
        <title>The Global Catalogue of Microorganisms (GCM) 10K type strain sequencing project: providing services to taxonomists for standard genome sequencing and annotation.</title>
        <authorList>
            <consortium name="The Broad Institute Genomics Platform"/>
            <consortium name="The Broad Institute Genome Sequencing Center for Infectious Disease"/>
            <person name="Wu L."/>
            <person name="Ma J."/>
        </authorList>
    </citation>
    <scope>NUCLEOTIDE SEQUENCE [LARGE SCALE GENOMIC DNA]</scope>
    <source>
        <strain evidence="13">CCM 4175</strain>
    </source>
</reference>
<evidence type="ECO:0000256" key="4">
    <source>
        <dbReference type="ARBA" id="ARBA00022777"/>
    </source>
</evidence>
<dbReference type="InterPro" id="IPR017583">
    <property type="entry name" value="Tagatose/fructose_Pkinase"/>
</dbReference>
<dbReference type="PIRSF" id="PIRSF000535">
    <property type="entry name" value="1PFK/6PFK/LacC"/>
    <property type="match status" value="1"/>
</dbReference>
<evidence type="ECO:0000256" key="1">
    <source>
        <dbReference type="ARBA" id="ARBA00005380"/>
    </source>
</evidence>
<dbReference type="KEGG" id="smus:C7J88_08920"/>
<evidence type="ECO:0000313" key="12">
    <source>
        <dbReference type="Proteomes" id="UP000243706"/>
    </source>
</evidence>
<dbReference type="GO" id="GO:0005829">
    <property type="term" value="C:cytosol"/>
    <property type="evidence" value="ECO:0007669"/>
    <property type="project" value="TreeGrafter"/>
</dbReference>
<evidence type="ECO:0000313" key="10">
    <source>
        <dbReference type="EMBL" id="GGA84614.1"/>
    </source>
</evidence>
<dbReference type="EC" id="2.7.1.144" evidence="7"/>
<evidence type="ECO:0000256" key="8">
    <source>
        <dbReference type="RuleBase" id="RU369061"/>
    </source>
</evidence>
<dbReference type="NCBIfam" id="TIGR03168">
    <property type="entry name" value="1-PFK"/>
    <property type="match status" value="1"/>
</dbReference>
<dbReference type="GO" id="GO:0009024">
    <property type="term" value="F:tagatose-6-phosphate kinase activity"/>
    <property type="evidence" value="ECO:0007669"/>
    <property type="project" value="UniProtKB-EC"/>
</dbReference>
<reference evidence="11 12" key="2">
    <citation type="submission" date="2017-06" db="EMBL/GenBank/DDBJ databases">
        <authorList>
            <consortium name="Pathogen Informatics"/>
        </authorList>
    </citation>
    <scope>NUCLEOTIDE SEQUENCE [LARGE SCALE GENOMIC DNA]</scope>
    <source>
        <strain evidence="11 12">NCTC13833</strain>
    </source>
</reference>
<organism evidence="11 12">
    <name type="scientific">Staphylococcus muscae</name>
    <dbReference type="NCBI Taxonomy" id="1294"/>
    <lineage>
        <taxon>Bacteria</taxon>
        <taxon>Bacillati</taxon>
        <taxon>Bacillota</taxon>
        <taxon>Bacilli</taxon>
        <taxon>Bacillales</taxon>
        <taxon>Staphylococcaceae</taxon>
        <taxon>Staphylococcus</taxon>
    </lineage>
</organism>
<dbReference type="OrthoDB" id="9801219at2"/>
<keyword evidence="3 7" id="KW-0547">Nucleotide-binding</keyword>
<dbReference type="PROSITE" id="PS00584">
    <property type="entry name" value="PFKB_KINASES_2"/>
    <property type="match status" value="1"/>
</dbReference>
<dbReference type="Proteomes" id="UP000652995">
    <property type="component" value="Unassembled WGS sequence"/>
</dbReference>
<dbReference type="NCBIfam" id="TIGR03828">
    <property type="entry name" value="pfkB"/>
    <property type="match status" value="1"/>
</dbReference>
<dbReference type="SUPFAM" id="SSF53613">
    <property type="entry name" value="Ribokinase-like"/>
    <property type="match status" value="1"/>
</dbReference>
<evidence type="ECO:0000256" key="6">
    <source>
        <dbReference type="ARBA" id="ARBA00047745"/>
    </source>
</evidence>
<evidence type="ECO:0000313" key="11">
    <source>
        <dbReference type="EMBL" id="SNV99955.1"/>
    </source>
</evidence>
<evidence type="ECO:0000256" key="3">
    <source>
        <dbReference type="ARBA" id="ARBA00022741"/>
    </source>
</evidence>
<evidence type="ECO:0000256" key="7">
    <source>
        <dbReference type="PIRNR" id="PIRNR000535"/>
    </source>
</evidence>
<dbReference type="GO" id="GO:0005524">
    <property type="term" value="F:ATP binding"/>
    <property type="evidence" value="ECO:0007669"/>
    <property type="project" value="UniProtKB-UniRule"/>
</dbReference>
<keyword evidence="4 8" id="KW-0418">Kinase</keyword>
<gene>
    <name evidence="11" type="primary">fruK</name>
    <name evidence="10" type="ORF">GCM10007183_05990</name>
    <name evidence="11" type="ORF">SAMEA4412661_00357</name>
</gene>
<feature type="domain" description="Carbohydrate kinase PfkB" evidence="9">
    <location>
        <begin position="10"/>
        <end position="280"/>
    </location>
</feature>
<evidence type="ECO:0000256" key="2">
    <source>
        <dbReference type="ARBA" id="ARBA00022679"/>
    </source>
</evidence>
<dbReference type="GO" id="GO:2001059">
    <property type="term" value="P:D-tagatose 6-phosphate catabolic process"/>
    <property type="evidence" value="ECO:0007669"/>
    <property type="project" value="UniProtKB-UniPathway"/>
</dbReference>
<comment type="similarity">
    <text evidence="7">Belongs to the carbohydrate kinase PfkB family. LacC subfamily.</text>
</comment>
<dbReference type="AlphaFoldDB" id="A0A240BWA5"/>
<evidence type="ECO:0000259" key="9">
    <source>
        <dbReference type="Pfam" id="PF00294"/>
    </source>
</evidence>
<protein>
    <recommendedName>
        <fullName evidence="7">Tagatose-6-phosphate kinase</fullName>
        <ecNumber evidence="7">2.7.1.144</ecNumber>
    </recommendedName>
</protein>
<accession>A0A240BWA5</accession>
<dbReference type="EMBL" id="LT906464">
    <property type="protein sequence ID" value="SNV99955.1"/>
    <property type="molecule type" value="Genomic_DNA"/>
</dbReference>
<proteinExistence type="inferred from homology"/>
<dbReference type="EMBL" id="BMCB01000003">
    <property type="protein sequence ID" value="GGA84614.1"/>
    <property type="molecule type" value="Genomic_DNA"/>
</dbReference>
<sequence>MIYTVTLNPSIDYVMFVDDFEAGALNRTTATAKFAGGKGINVSRVLQTLDVPSTALGFVGGFPGRFVEDTLTSAGIQTAFTQVDEDTRINVKLKSGSETEINATGPTITEDNIKALLEQLRQTTSEDIVVIAGSVPSSVPKTIYADMAKIVQETGAQFVVDAEKSLVEGILPYAPRLIKPNKVELEEMFDTTITSDADVLKYGRKLLNKGAQAVLVSLGGDGAVYIDASQAYKVSAPKGKVINTVGAGDSTVAGMVAGFTQALSQQETLALAIASGSATAFNDDLAERSMIDTLLENISITQLNEEG</sequence>
<dbReference type="InterPro" id="IPR011611">
    <property type="entry name" value="PfkB_dom"/>
</dbReference>
<dbReference type="Gene3D" id="3.40.1190.20">
    <property type="match status" value="1"/>
</dbReference>